<dbReference type="EMBL" id="ATDN01000023">
    <property type="protein sequence ID" value="RWA18741.1"/>
    <property type="molecule type" value="Genomic_DNA"/>
</dbReference>
<accession>A0A439DRC3</accession>
<reference evidence="2 3" key="1">
    <citation type="submission" date="2013-06" db="EMBL/GenBank/DDBJ databases">
        <title>The draft sequence of the Mycobacterium elephantis genome.</title>
        <authorList>
            <person name="Pettersson F.B."/>
            <person name="Das S."/>
            <person name="Dasgupta S."/>
            <person name="Bhattacharya A."/>
            <person name="Kirsebom L.A."/>
        </authorList>
    </citation>
    <scope>NUCLEOTIDE SEQUENCE [LARGE SCALE GENOMIC DNA]</scope>
    <source>
        <strain evidence="2 3">DSM 44368</strain>
    </source>
</reference>
<dbReference type="InterPro" id="IPR055493">
    <property type="entry name" value="DUF7065"/>
</dbReference>
<dbReference type="RefSeq" id="WP_128109415.1">
    <property type="nucleotide sequence ID" value="NZ_ATDN01000023.1"/>
</dbReference>
<keyword evidence="3" id="KW-1185">Reference proteome</keyword>
<dbReference type="Pfam" id="PF23213">
    <property type="entry name" value="DUF7065"/>
    <property type="match status" value="1"/>
</dbReference>
<comment type="caution">
    <text evidence="2">The sequence shown here is derived from an EMBL/GenBank/DDBJ whole genome shotgun (WGS) entry which is preliminary data.</text>
</comment>
<evidence type="ECO:0000313" key="3">
    <source>
        <dbReference type="Proteomes" id="UP000287177"/>
    </source>
</evidence>
<evidence type="ECO:0000313" key="2">
    <source>
        <dbReference type="EMBL" id="RWA18741.1"/>
    </source>
</evidence>
<gene>
    <name evidence="2" type="ORF">MELE44368_03670</name>
</gene>
<evidence type="ECO:0000259" key="1">
    <source>
        <dbReference type="Pfam" id="PF23213"/>
    </source>
</evidence>
<protein>
    <recommendedName>
        <fullName evidence="1">DUF7065 domain-containing protein</fullName>
    </recommendedName>
</protein>
<feature type="domain" description="DUF7065" evidence="1">
    <location>
        <begin position="32"/>
        <end position="182"/>
    </location>
</feature>
<dbReference type="AlphaFoldDB" id="A0A439DRC3"/>
<dbReference type="Proteomes" id="UP000287177">
    <property type="component" value="Unassembled WGS sequence"/>
</dbReference>
<name>A0A439DRC3_9MYCO</name>
<dbReference type="SUPFAM" id="SSF159245">
    <property type="entry name" value="AttH-like"/>
    <property type="match status" value="1"/>
</dbReference>
<organism evidence="2 3">
    <name type="scientific">Mycolicibacterium elephantis DSM 44368</name>
    <dbReference type="NCBI Taxonomy" id="1335622"/>
    <lineage>
        <taxon>Bacteria</taxon>
        <taxon>Bacillati</taxon>
        <taxon>Actinomycetota</taxon>
        <taxon>Actinomycetes</taxon>
        <taxon>Mycobacteriales</taxon>
        <taxon>Mycobacteriaceae</taxon>
        <taxon>Mycolicibacterium</taxon>
    </lineage>
</organism>
<proteinExistence type="predicted"/>
<sequence>MTETLAAEASPHAGGIAAWGPLATSIHADAAGPDDPIWKDNAYLSFWDVAGGVYGSIHVSTSPNDAEARRARFSIQLGPKSGAEAVEIIEDLPAGSFSSESLSFELDGTIRVDHPDLKVFFGNAPLWTPADFSLNDLIPPLVPGKPLQHFQQACTLRGTVEHAGIEYRVDATGMRDRTWGFRDEAAQWIEYAGLVGVIDGAFLSAMKFLGADGSLRSDGYWVDDNGAVHITDIRFRRNAAAQFLAGTLTLADGRTKTVTMATREASFFVPMGRETDGPAFGTYDDFMTLRCGESSGAGFVEQGVVHRVH</sequence>